<dbReference type="Proteomes" id="UP000575469">
    <property type="component" value="Unassembled WGS sequence"/>
</dbReference>
<accession>A0A848P9X1</accession>
<evidence type="ECO:0000313" key="2">
    <source>
        <dbReference type="Proteomes" id="UP000575469"/>
    </source>
</evidence>
<sequence>MNPRTIRDYHRRIARVIEAILADPAAPHTVQSLAEVAHLSPFHF</sequence>
<dbReference type="EMBL" id="JABBZM010000186">
    <property type="protein sequence ID" value="NMV42257.1"/>
    <property type="molecule type" value="Genomic_DNA"/>
</dbReference>
<protein>
    <submittedName>
        <fullName evidence="1">Helix-turn-helix transcriptional regulator</fullName>
    </submittedName>
</protein>
<reference evidence="1 2" key="1">
    <citation type="submission" date="2020-04" db="EMBL/GenBank/DDBJ databases">
        <title>Ralstonia insidiosa genome sequencing and assembly.</title>
        <authorList>
            <person name="Martins R.C.R."/>
            <person name="Perdigao-Neto L.V."/>
            <person name="Levin A.S.S."/>
            <person name="Costa S.F."/>
        </authorList>
    </citation>
    <scope>NUCLEOTIDE SEQUENCE [LARGE SCALE GENOMIC DNA]</scope>
    <source>
        <strain evidence="1 2">5047</strain>
    </source>
</reference>
<gene>
    <name evidence="1" type="ORF">HGR00_30710</name>
</gene>
<dbReference type="AlphaFoldDB" id="A0A848P9X1"/>
<evidence type="ECO:0000313" key="1">
    <source>
        <dbReference type="EMBL" id="NMV42257.1"/>
    </source>
</evidence>
<feature type="non-terminal residue" evidence="1">
    <location>
        <position position="44"/>
    </location>
</feature>
<name>A0A848P9X1_9RALS</name>
<organism evidence="1 2">
    <name type="scientific">Ralstonia insidiosa</name>
    <dbReference type="NCBI Taxonomy" id="190721"/>
    <lineage>
        <taxon>Bacteria</taxon>
        <taxon>Pseudomonadati</taxon>
        <taxon>Pseudomonadota</taxon>
        <taxon>Betaproteobacteria</taxon>
        <taxon>Burkholderiales</taxon>
        <taxon>Burkholderiaceae</taxon>
        <taxon>Ralstonia</taxon>
    </lineage>
</organism>
<comment type="caution">
    <text evidence="1">The sequence shown here is derived from an EMBL/GenBank/DDBJ whole genome shotgun (WGS) entry which is preliminary data.</text>
</comment>
<proteinExistence type="predicted"/>